<dbReference type="Proteomes" id="UP000811246">
    <property type="component" value="Chromosome 7"/>
</dbReference>
<protein>
    <submittedName>
        <fullName evidence="1">Uncharacterized protein</fullName>
    </submittedName>
</protein>
<sequence length="54" mass="6056">MKISCIGFEACGFFSFTQNRNKIHGFSPQISRVTPSALGATVFSFRCTQSCFWL</sequence>
<dbReference type="EMBL" id="CM031831">
    <property type="protein sequence ID" value="KAG6705386.1"/>
    <property type="molecule type" value="Genomic_DNA"/>
</dbReference>
<organism evidence="1 2">
    <name type="scientific">Carya illinoinensis</name>
    <name type="common">Pecan</name>
    <dbReference type="NCBI Taxonomy" id="32201"/>
    <lineage>
        <taxon>Eukaryota</taxon>
        <taxon>Viridiplantae</taxon>
        <taxon>Streptophyta</taxon>
        <taxon>Embryophyta</taxon>
        <taxon>Tracheophyta</taxon>
        <taxon>Spermatophyta</taxon>
        <taxon>Magnoliopsida</taxon>
        <taxon>eudicotyledons</taxon>
        <taxon>Gunneridae</taxon>
        <taxon>Pentapetalae</taxon>
        <taxon>rosids</taxon>
        <taxon>fabids</taxon>
        <taxon>Fagales</taxon>
        <taxon>Juglandaceae</taxon>
        <taxon>Carya</taxon>
    </lineage>
</organism>
<accession>A0A922ENT1</accession>
<proteinExistence type="predicted"/>
<comment type="caution">
    <text evidence="1">The sequence shown here is derived from an EMBL/GenBank/DDBJ whole genome shotgun (WGS) entry which is preliminary data.</text>
</comment>
<evidence type="ECO:0000313" key="2">
    <source>
        <dbReference type="Proteomes" id="UP000811246"/>
    </source>
</evidence>
<evidence type="ECO:0000313" key="1">
    <source>
        <dbReference type="EMBL" id="KAG6705386.1"/>
    </source>
</evidence>
<name>A0A922ENT1_CARIL</name>
<reference evidence="1" key="1">
    <citation type="submission" date="2021-01" db="EMBL/GenBank/DDBJ databases">
        <authorList>
            <person name="Lovell J.T."/>
            <person name="Bentley N."/>
            <person name="Bhattarai G."/>
            <person name="Jenkins J.W."/>
            <person name="Sreedasyam A."/>
            <person name="Alarcon Y."/>
            <person name="Bock C."/>
            <person name="Boston L."/>
            <person name="Carlson J."/>
            <person name="Cervantes K."/>
            <person name="Clermont K."/>
            <person name="Krom N."/>
            <person name="Kubenka K."/>
            <person name="Mamidi S."/>
            <person name="Mattison C."/>
            <person name="Monteros M."/>
            <person name="Pisani C."/>
            <person name="Plott C."/>
            <person name="Rajasekar S."/>
            <person name="Rhein H.S."/>
            <person name="Rohla C."/>
            <person name="Song M."/>
            <person name="Hilaire R.S."/>
            <person name="Shu S."/>
            <person name="Wells L."/>
            <person name="Wang X."/>
            <person name="Webber J."/>
            <person name="Heerema R.J."/>
            <person name="Klein P."/>
            <person name="Conner P."/>
            <person name="Grauke L."/>
            <person name="Grimwood J."/>
            <person name="Schmutz J."/>
            <person name="Randall J.J."/>
        </authorList>
    </citation>
    <scope>NUCLEOTIDE SEQUENCE</scope>
    <source>
        <tissue evidence="1">Leaf</tissue>
    </source>
</reference>
<dbReference type="AlphaFoldDB" id="A0A922ENT1"/>
<gene>
    <name evidence="1" type="ORF">I3842_07G177200</name>
</gene>